<comment type="catalytic activity">
    <reaction evidence="11 12">
        <text>uridine(1498) in 16S rRNA + S-adenosyl-L-methionine = N(3)-methyluridine(1498) in 16S rRNA + S-adenosyl-L-homocysteine + H(+)</text>
        <dbReference type="Rhea" id="RHEA:42920"/>
        <dbReference type="Rhea" id="RHEA-COMP:10283"/>
        <dbReference type="Rhea" id="RHEA-COMP:10284"/>
        <dbReference type="ChEBI" id="CHEBI:15378"/>
        <dbReference type="ChEBI" id="CHEBI:57856"/>
        <dbReference type="ChEBI" id="CHEBI:59789"/>
        <dbReference type="ChEBI" id="CHEBI:65315"/>
        <dbReference type="ChEBI" id="CHEBI:74502"/>
        <dbReference type="EC" id="2.1.1.193"/>
    </reaction>
</comment>
<reference evidence="15" key="2">
    <citation type="submission" date="2021-04" db="EMBL/GenBank/DDBJ databases">
        <authorList>
            <person name="Gilroy R."/>
        </authorList>
    </citation>
    <scope>NUCLEOTIDE SEQUENCE</scope>
    <source>
        <strain evidence="15">ChiGjej1B1-13045</strain>
    </source>
</reference>
<dbReference type="InterPro" id="IPR046886">
    <property type="entry name" value="RsmE_MTase_dom"/>
</dbReference>
<feature type="domain" description="Ribosomal RNA small subunit methyltransferase E PUA-like" evidence="14">
    <location>
        <begin position="20"/>
        <end position="63"/>
    </location>
</feature>
<dbReference type="Pfam" id="PF04452">
    <property type="entry name" value="Methyltrans_RNA"/>
    <property type="match status" value="1"/>
</dbReference>
<evidence type="ECO:0000256" key="2">
    <source>
        <dbReference type="ARBA" id="ARBA00005528"/>
    </source>
</evidence>
<proteinExistence type="inferred from homology"/>
<evidence type="ECO:0000256" key="7">
    <source>
        <dbReference type="ARBA" id="ARBA00022603"/>
    </source>
</evidence>
<dbReference type="AlphaFoldDB" id="A0A9D2IJN3"/>
<dbReference type="InterPro" id="IPR029028">
    <property type="entry name" value="Alpha/beta_knot_MTases"/>
</dbReference>
<dbReference type="InterPro" id="IPR015947">
    <property type="entry name" value="PUA-like_sf"/>
</dbReference>
<name>A0A9D2IJN3_9FIRM</name>
<evidence type="ECO:0000256" key="8">
    <source>
        <dbReference type="ARBA" id="ARBA00022679"/>
    </source>
</evidence>
<keyword evidence="5 12" id="KW-0963">Cytoplasm</keyword>
<comment type="caution">
    <text evidence="15">The sequence shown here is derived from an EMBL/GenBank/DDBJ whole genome shotgun (WGS) entry which is preliminary data.</text>
</comment>
<dbReference type="Gene3D" id="2.40.240.20">
    <property type="entry name" value="Hypothetical PUA domain-like, domain 1"/>
    <property type="match status" value="1"/>
</dbReference>
<evidence type="ECO:0000256" key="11">
    <source>
        <dbReference type="ARBA" id="ARBA00047944"/>
    </source>
</evidence>
<dbReference type="Gene3D" id="3.40.1280.10">
    <property type="match status" value="1"/>
</dbReference>
<dbReference type="SUPFAM" id="SSF75217">
    <property type="entry name" value="alpha/beta knot"/>
    <property type="match status" value="1"/>
</dbReference>
<dbReference type="InterPro" id="IPR046887">
    <property type="entry name" value="RsmE_PUA-like"/>
</dbReference>
<dbReference type="PANTHER" id="PTHR30027:SF3">
    <property type="entry name" value="16S RRNA (URACIL(1498)-N(3))-METHYLTRANSFERASE"/>
    <property type="match status" value="1"/>
</dbReference>
<keyword evidence="8 12" id="KW-0808">Transferase</keyword>
<dbReference type="InterPro" id="IPR006700">
    <property type="entry name" value="RsmE"/>
</dbReference>
<evidence type="ECO:0000256" key="1">
    <source>
        <dbReference type="ARBA" id="ARBA00004496"/>
    </source>
</evidence>
<dbReference type="NCBIfam" id="TIGR00046">
    <property type="entry name" value="RsmE family RNA methyltransferase"/>
    <property type="match status" value="1"/>
</dbReference>
<dbReference type="EC" id="2.1.1.193" evidence="3 12"/>
<comment type="function">
    <text evidence="10 12">Specifically methylates the N3 position of the uracil ring of uridine 1498 (m3U1498) in 16S rRNA. Acts on the fully assembled 30S ribosomal subunit.</text>
</comment>
<reference evidence="15" key="1">
    <citation type="journal article" date="2021" name="PeerJ">
        <title>Extensive microbial diversity within the chicken gut microbiome revealed by metagenomics and culture.</title>
        <authorList>
            <person name="Gilroy R."/>
            <person name="Ravi A."/>
            <person name="Getino M."/>
            <person name="Pursley I."/>
            <person name="Horton D.L."/>
            <person name="Alikhan N.F."/>
            <person name="Baker D."/>
            <person name="Gharbi K."/>
            <person name="Hall N."/>
            <person name="Watson M."/>
            <person name="Adriaenssens E.M."/>
            <person name="Foster-Nyarko E."/>
            <person name="Jarju S."/>
            <person name="Secka A."/>
            <person name="Antonio M."/>
            <person name="Oren A."/>
            <person name="Chaudhuri R.R."/>
            <person name="La Ragione R."/>
            <person name="Hildebrand F."/>
            <person name="Pallen M.J."/>
        </authorList>
    </citation>
    <scope>NUCLEOTIDE SEQUENCE</scope>
    <source>
        <strain evidence="15">ChiGjej1B1-13045</strain>
    </source>
</reference>
<dbReference type="PANTHER" id="PTHR30027">
    <property type="entry name" value="RIBOSOMAL RNA SMALL SUBUNIT METHYLTRANSFERASE E"/>
    <property type="match status" value="1"/>
</dbReference>
<keyword evidence="9 12" id="KW-0949">S-adenosyl-L-methionine</keyword>
<sequence length="248" mass="27481">MQQFFAEPSWIEENRILMRGADVNHMKNVLRMKPGEDVRINDGAGKTYLCCISAYEEQTAVLDILKELDSDTELPSRIVLFQGLPKGDKMEWIVQKAVELGAYSVVPFAARRSVVKLDEKKAAKKQARWQAIAKGAAEQSGRGIVPEIQSVQTFGEALKTAEELDVILIPYELEEGMKETTRVIENIEPGQSVGIFIGPEGGFEEEEVELAKAAGAYPVTLGKRILRTETAGLTALSILMYYLESRTA</sequence>
<dbReference type="EMBL" id="DXCD01000140">
    <property type="protein sequence ID" value="HIZ13351.1"/>
    <property type="molecule type" value="Genomic_DNA"/>
</dbReference>
<comment type="subcellular location">
    <subcellularLocation>
        <location evidence="1 12">Cytoplasm</location>
    </subcellularLocation>
</comment>
<evidence type="ECO:0000256" key="6">
    <source>
        <dbReference type="ARBA" id="ARBA00022552"/>
    </source>
</evidence>
<evidence type="ECO:0000259" key="14">
    <source>
        <dbReference type="Pfam" id="PF20260"/>
    </source>
</evidence>
<dbReference type="GO" id="GO:0070475">
    <property type="term" value="P:rRNA base methylation"/>
    <property type="evidence" value="ECO:0007669"/>
    <property type="project" value="TreeGrafter"/>
</dbReference>
<protein>
    <recommendedName>
        <fullName evidence="4 12">Ribosomal RNA small subunit methyltransferase E</fullName>
        <ecNumber evidence="3 12">2.1.1.193</ecNumber>
    </recommendedName>
</protein>
<organism evidence="15 16">
    <name type="scientific">Candidatus Mediterraneibacter stercorigallinarum</name>
    <dbReference type="NCBI Taxonomy" id="2838686"/>
    <lineage>
        <taxon>Bacteria</taxon>
        <taxon>Bacillati</taxon>
        <taxon>Bacillota</taxon>
        <taxon>Clostridia</taxon>
        <taxon>Lachnospirales</taxon>
        <taxon>Lachnospiraceae</taxon>
        <taxon>Mediterraneibacter</taxon>
    </lineage>
</organism>
<keyword evidence="6 12" id="KW-0698">rRNA processing</keyword>
<dbReference type="InterPro" id="IPR029026">
    <property type="entry name" value="tRNA_m1G_MTases_N"/>
</dbReference>
<keyword evidence="7 12" id="KW-0489">Methyltransferase</keyword>
<comment type="similarity">
    <text evidence="2 12">Belongs to the RNA methyltransferase RsmE family.</text>
</comment>
<evidence type="ECO:0000256" key="5">
    <source>
        <dbReference type="ARBA" id="ARBA00022490"/>
    </source>
</evidence>
<gene>
    <name evidence="15" type="ORF">H9817_05440</name>
</gene>
<evidence type="ECO:0000256" key="9">
    <source>
        <dbReference type="ARBA" id="ARBA00022691"/>
    </source>
</evidence>
<dbReference type="PIRSF" id="PIRSF015601">
    <property type="entry name" value="MTase_slr0722"/>
    <property type="match status" value="1"/>
</dbReference>
<dbReference type="CDD" id="cd18084">
    <property type="entry name" value="RsmE-like"/>
    <property type="match status" value="1"/>
</dbReference>
<dbReference type="NCBIfam" id="NF008692">
    <property type="entry name" value="PRK11713.1-5"/>
    <property type="match status" value="1"/>
</dbReference>
<evidence type="ECO:0000256" key="3">
    <source>
        <dbReference type="ARBA" id="ARBA00012328"/>
    </source>
</evidence>
<dbReference type="SUPFAM" id="SSF88697">
    <property type="entry name" value="PUA domain-like"/>
    <property type="match status" value="1"/>
</dbReference>
<evidence type="ECO:0000259" key="13">
    <source>
        <dbReference type="Pfam" id="PF04452"/>
    </source>
</evidence>
<dbReference type="GO" id="GO:0070042">
    <property type="term" value="F:rRNA (uridine-N3-)-methyltransferase activity"/>
    <property type="evidence" value="ECO:0007669"/>
    <property type="project" value="TreeGrafter"/>
</dbReference>
<evidence type="ECO:0000256" key="4">
    <source>
        <dbReference type="ARBA" id="ARBA00013673"/>
    </source>
</evidence>
<feature type="domain" description="Ribosomal RNA small subunit methyltransferase E methyltransferase" evidence="13">
    <location>
        <begin position="73"/>
        <end position="240"/>
    </location>
</feature>
<dbReference type="Pfam" id="PF20260">
    <property type="entry name" value="PUA_4"/>
    <property type="match status" value="1"/>
</dbReference>
<accession>A0A9D2IJN3</accession>
<evidence type="ECO:0000256" key="12">
    <source>
        <dbReference type="PIRNR" id="PIRNR015601"/>
    </source>
</evidence>
<evidence type="ECO:0000256" key="10">
    <source>
        <dbReference type="ARBA" id="ARBA00025699"/>
    </source>
</evidence>
<evidence type="ECO:0000313" key="16">
    <source>
        <dbReference type="Proteomes" id="UP000824017"/>
    </source>
</evidence>
<dbReference type="GO" id="GO:0005737">
    <property type="term" value="C:cytoplasm"/>
    <property type="evidence" value="ECO:0007669"/>
    <property type="project" value="UniProtKB-SubCell"/>
</dbReference>
<evidence type="ECO:0000313" key="15">
    <source>
        <dbReference type="EMBL" id="HIZ13351.1"/>
    </source>
</evidence>
<dbReference type="Proteomes" id="UP000824017">
    <property type="component" value="Unassembled WGS sequence"/>
</dbReference>